<dbReference type="Proteomes" id="UP001147700">
    <property type="component" value="Unassembled WGS sequence"/>
</dbReference>
<feature type="region of interest" description="Disordered" evidence="1">
    <location>
        <begin position="21"/>
        <end position="92"/>
    </location>
</feature>
<keyword evidence="3" id="KW-1185">Reference proteome</keyword>
<organism evidence="2 3">
    <name type="scientific">Solirubrobacter deserti</name>
    <dbReference type="NCBI Taxonomy" id="2282478"/>
    <lineage>
        <taxon>Bacteria</taxon>
        <taxon>Bacillati</taxon>
        <taxon>Actinomycetota</taxon>
        <taxon>Thermoleophilia</taxon>
        <taxon>Solirubrobacterales</taxon>
        <taxon>Solirubrobacteraceae</taxon>
        <taxon>Solirubrobacter</taxon>
    </lineage>
</organism>
<evidence type="ECO:0000313" key="3">
    <source>
        <dbReference type="Proteomes" id="UP001147700"/>
    </source>
</evidence>
<evidence type="ECO:0000256" key="1">
    <source>
        <dbReference type="SAM" id="MobiDB-lite"/>
    </source>
</evidence>
<evidence type="ECO:0000313" key="2">
    <source>
        <dbReference type="EMBL" id="MDA0140986.1"/>
    </source>
</evidence>
<feature type="compositionally biased region" description="Basic and acidic residues" evidence="1">
    <location>
        <begin position="50"/>
        <end position="92"/>
    </location>
</feature>
<dbReference type="EMBL" id="JAPCID010000048">
    <property type="protein sequence ID" value="MDA0140986.1"/>
    <property type="molecule type" value="Genomic_DNA"/>
</dbReference>
<accession>A0ABT4RR40</accession>
<protein>
    <submittedName>
        <fullName evidence="2">Uncharacterized protein</fullName>
    </submittedName>
</protein>
<sequence length="92" mass="10383">MGPDHEQRALEALEALERAEHARSRARSAAERAVRAAEEATEAPNAIARRTHEREADAHRAAEGTQRRAAELQKLHTDHERGFAERRRADEV</sequence>
<feature type="compositionally biased region" description="Basic and acidic residues" evidence="1">
    <location>
        <begin position="21"/>
        <end position="38"/>
    </location>
</feature>
<gene>
    <name evidence="2" type="ORF">OJ962_26050</name>
</gene>
<name>A0ABT4RR40_9ACTN</name>
<proteinExistence type="predicted"/>
<dbReference type="RefSeq" id="WP_202957712.1">
    <property type="nucleotide sequence ID" value="NZ_JAPCID010000048.1"/>
</dbReference>
<comment type="caution">
    <text evidence="2">The sequence shown here is derived from an EMBL/GenBank/DDBJ whole genome shotgun (WGS) entry which is preliminary data.</text>
</comment>
<reference evidence="2" key="1">
    <citation type="submission" date="2022-10" db="EMBL/GenBank/DDBJ databases">
        <title>The WGS of Solirubrobacter sp. CPCC 204708.</title>
        <authorList>
            <person name="Jiang Z."/>
        </authorList>
    </citation>
    <scope>NUCLEOTIDE SEQUENCE</scope>
    <source>
        <strain evidence="2">CPCC 204708</strain>
    </source>
</reference>